<dbReference type="Proteomes" id="UP001157502">
    <property type="component" value="Chromosome 15"/>
</dbReference>
<organism evidence="1 2">
    <name type="scientific">Dallia pectoralis</name>
    <name type="common">Alaska blackfish</name>
    <dbReference type="NCBI Taxonomy" id="75939"/>
    <lineage>
        <taxon>Eukaryota</taxon>
        <taxon>Metazoa</taxon>
        <taxon>Chordata</taxon>
        <taxon>Craniata</taxon>
        <taxon>Vertebrata</taxon>
        <taxon>Euteleostomi</taxon>
        <taxon>Actinopterygii</taxon>
        <taxon>Neopterygii</taxon>
        <taxon>Teleostei</taxon>
        <taxon>Protacanthopterygii</taxon>
        <taxon>Esociformes</taxon>
        <taxon>Umbridae</taxon>
        <taxon>Dallia</taxon>
    </lineage>
</organism>
<keyword evidence="2" id="KW-1185">Reference proteome</keyword>
<comment type="caution">
    <text evidence="1">The sequence shown here is derived from an EMBL/GenBank/DDBJ whole genome shotgun (WGS) entry which is preliminary data.</text>
</comment>
<reference evidence="1" key="1">
    <citation type="submission" date="2021-05" db="EMBL/GenBank/DDBJ databases">
        <authorList>
            <person name="Pan Q."/>
            <person name="Jouanno E."/>
            <person name="Zahm M."/>
            <person name="Klopp C."/>
            <person name="Cabau C."/>
            <person name="Louis A."/>
            <person name="Berthelot C."/>
            <person name="Parey E."/>
            <person name="Roest Crollius H."/>
            <person name="Montfort J."/>
            <person name="Robinson-Rechavi M."/>
            <person name="Bouchez O."/>
            <person name="Lampietro C."/>
            <person name="Lopez Roques C."/>
            <person name="Donnadieu C."/>
            <person name="Postlethwait J."/>
            <person name="Bobe J."/>
            <person name="Dillon D."/>
            <person name="Chandos A."/>
            <person name="von Hippel F."/>
            <person name="Guiguen Y."/>
        </authorList>
    </citation>
    <scope>NUCLEOTIDE SEQUENCE</scope>
    <source>
        <strain evidence="1">YG-Jan2019</strain>
    </source>
</reference>
<evidence type="ECO:0000313" key="1">
    <source>
        <dbReference type="EMBL" id="KAJ8000958.1"/>
    </source>
</evidence>
<protein>
    <submittedName>
        <fullName evidence="1">Uncharacterized protein</fullName>
    </submittedName>
</protein>
<accession>A0ACC2GB65</accession>
<evidence type="ECO:0000313" key="2">
    <source>
        <dbReference type="Proteomes" id="UP001157502"/>
    </source>
</evidence>
<dbReference type="EMBL" id="CM055742">
    <property type="protein sequence ID" value="KAJ8000958.1"/>
    <property type="molecule type" value="Genomic_DNA"/>
</dbReference>
<proteinExistence type="predicted"/>
<name>A0ACC2GB65_DALPE</name>
<sequence>MVRTASLLSSTCAQGVGGRRKLWLRNTGLWGSIRFLRDVTSLRGLMVTLAPIFLPPHGLKSLCPFLPEPSFVSPRLLMISALCLSFSPAKPSFGFPEWAVFYCGGGGGG</sequence>
<gene>
    <name evidence="1" type="ORF">DPEC_G00185770</name>
</gene>